<evidence type="ECO:0000256" key="6">
    <source>
        <dbReference type="ARBA" id="ARBA00038145"/>
    </source>
</evidence>
<dbReference type="PROSITE" id="PS50294">
    <property type="entry name" value="WD_REPEATS_REGION"/>
    <property type="match status" value="2"/>
</dbReference>
<dbReference type="Pfam" id="PF00400">
    <property type="entry name" value="WD40"/>
    <property type="match status" value="3"/>
</dbReference>
<comment type="subcellular location">
    <subcellularLocation>
        <location evidence="2">Cytoplasm</location>
    </subcellularLocation>
    <subcellularLocation>
        <location evidence="1">Membrane</location>
        <topology evidence="1">Multi-pass membrane protein</topology>
    </subcellularLocation>
</comment>
<keyword evidence="9" id="KW-1133">Transmembrane helix</keyword>
<comment type="similarity">
    <text evidence="6">Belongs to the WD repeat MORG1 family.</text>
</comment>
<evidence type="ECO:0000256" key="5">
    <source>
        <dbReference type="ARBA" id="ARBA00022737"/>
    </source>
</evidence>
<proteinExistence type="inferred from homology"/>
<dbReference type="PROSITE" id="PS00678">
    <property type="entry name" value="WD_REPEATS_1"/>
    <property type="match status" value="1"/>
</dbReference>
<dbReference type="GO" id="GO:0005737">
    <property type="term" value="C:cytoplasm"/>
    <property type="evidence" value="ECO:0007669"/>
    <property type="project" value="UniProtKB-SubCell"/>
</dbReference>
<feature type="compositionally biased region" description="Polar residues" evidence="8">
    <location>
        <begin position="659"/>
        <end position="670"/>
    </location>
</feature>
<dbReference type="PROSITE" id="PS50082">
    <property type="entry name" value="WD_REPEATS_2"/>
    <property type="match status" value="3"/>
</dbReference>
<dbReference type="InterPro" id="IPR019775">
    <property type="entry name" value="WD40_repeat_CS"/>
</dbReference>
<feature type="compositionally biased region" description="Low complexity" evidence="8">
    <location>
        <begin position="208"/>
        <end position="217"/>
    </location>
</feature>
<feature type="region of interest" description="Disordered" evidence="8">
    <location>
        <begin position="1"/>
        <end position="77"/>
    </location>
</feature>
<dbReference type="InterPro" id="IPR036322">
    <property type="entry name" value="WD40_repeat_dom_sf"/>
</dbReference>
<feature type="repeat" description="WD" evidence="7">
    <location>
        <begin position="371"/>
        <end position="397"/>
    </location>
</feature>
<dbReference type="InterPro" id="IPR020472">
    <property type="entry name" value="WD40_PAC1"/>
</dbReference>
<dbReference type="PANTHER" id="PTHR22842:SF3">
    <property type="entry name" value="WD REPEAT DOMAIN-CONTAINING PROTEIN 83"/>
    <property type="match status" value="1"/>
</dbReference>
<evidence type="ECO:0000256" key="9">
    <source>
        <dbReference type="SAM" id="Phobius"/>
    </source>
</evidence>
<dbReference type="SMART" id="SM00320">
    <property type="entry name" value="WD40"/>
    <property type="match status" value="6"/>
</dbReference>
<evidence type="ECO:0000313" key="10">
    <source>
        <dbReference type="EMBL" id="KAF8706105.1"/>
    </source>
</evidence>
<name>A0A8H7HTC3_9AGAM</name>
<keyword evidence="3" id="KW-0963">Cytoplasm</keyword>
<dbReference type="InterPro" id="IPR011701">
    <property type="entry name" value="MFS"/>
</dbReference>
<feature type="compositionally biased region" description="Low complexity" evidence="8">
    <location>
        <begin position="677"/>
        <end position="690"/>
    </location>
</feature>
<evidence type="ECO:0000313" key="11">
    <source>
        <dbReference type="Proteomes" id="UP000602905"/>
    </source>
</evidence>
<feature type="transmembrane region" description="Helical" evidence="9">
    <location>
        <begin position="929"/>
        <end position="950"/>
    </location>
</feature>
<dbReference type="InterPro" id="IPR001680">
    <property type="entry name" value="WD40_rpt"/>
</dbReference>
<dbReference type="InterPro" id="IPR015943">
    <property type="entry name" value="WD40/YVTN_repeat-like_dom_sf"/>
</dbReference>
<evidence type="ECO:0000256" key="1">
    <source>
        <dbReference type="ARBA" id="ARBA00004141"/>
    </source>
</evidence>
<keyword evidence="9" id="KW-0812">Transmembrane</keyword>
<dbReference type="Proteomes" id="UP000602905">
    <property type="component" value="Unassembled WGS sequence"/>
</dbReference>
<feature type="repeat" description="WD" evidence="7">
    <location>
        <begin position="440"/>
        <end position="481"/>
    </location>
</feature>
<feature type="region of interest" description="Disordered" evidence="8">
    <location>
        <begin position="154"/>
        <end position="262"/>
    </location>
</feature>
<keyword evidence="5" id="KW-0677">Repeat</keyword>
<feature type="compositionally biased region" description="Basic and acidic residues" evidence="8">
    <location>
        <begin position="9"/>
        <end position="21"/>
    </location>
</feature>
<dbReference type="PANTHER" id="PTHR22842">
    <property type="entry name" value="WD40 REPEAT PROTEIN"/>
    <property type="match status" value="1"/>
</dbReference>
<gene>
    <name evidence="10" type="ORF">RHS03_05008</name>
</gene>
<feature type="transmembrane region" description="Helical" evidence="9">
    <location>
        <begin position="1025"/>
        <end position="1046"/>
    </location>
</feature>
<feature type="transmembrane region" description="Helical" evidence="9">
    <location>
        <begin position="889"/>
        <end position="908"/>
    </location>
</feature>
<feature type="non-terminal residue" evidence="10">
    <location>
        <position position="1"/>
    </location>
</feature>
<dbReference type="CDD" id="cd00200">
    <property type="entry name" value="WD40"/>
    <property type="match status" value="1"/>
</dbReference>
<feature type="transmembrane region" description="Helical" evidence="9">
    <location>
        <begin position="1105"/>
        <end position="1125"/>
    </location>
</feature>
<feature type="transmembrane region" description="Helical" evidence="9">
    <location>
        <begin position="997"/>
        <end position="1019"/>
    </location>
</feature>
<organism evidence="10 11">
    <name type="scientific">Rhizoctonia solani</name>
    <dbReference type="NCBI Taxonomy" id="456999"/>
    <lineage>
        <taxon>Eukaryota</taxon>
        <taxon>Fungi</taxon>
        <taxon>Dikarya</taxon>
        <taxon>Basidiomycota</taxon>
        <taxon>Agaricomycotina</taxon>
        <taxon>Agaricomycetes</taxon>
        <taxon>Cantharellales</taxon>
        <taxon>Ceratobasidiaceae</taxon>
        <taxon>Rhizoctonia</taxon>
    </lineage>
</organism>
<feature type="compositionally biased region" description="Basic and acidic residues" evidence="8">
    <location>
        <begin position="94"/>
        <end position="103"/>
    </location>
</feature>
<feature type="compositionally biased region" description="Polar residues" evidence="8">
    <location>
        <begin position="696"/>
        <end position="706"/>
    </location>
</feature>
<keyword evidence="4 7" id="KW-0853">WD repeat</keyword>
<dbReference type="SUPFAM" id="SSF50978">
    <property type="entry name" value="WD40 repeat-like"/>
    <property type="match status" value="1"/>
</dbReference>
<reference evidence="10" key="1">
    <citation type="submission" date="2020-09" db="EMBL/GenBank/DDBJ databases">
        <title>Comparative genome analyses of four rice-infecting Rhizoctonia solani isolates reveal extensive enrichment of homogalacturonan modification genes.</title>
        <authorList>
            <person name="Lee D.-Y."/>
            <person name="Jeon J."/>
            <person name="Kim K.-T."/>
            <person name="Cheong K."/>
            <person name="Song H."/>
            <person name="Choi G."/>
            <person name="Ko J."/>
            <person name="Opiyo S.O."/>
            <person name="Zuo S."/>
            <person name="Madhav S."/>
            <person name="Lee Y.-H."/>
            <person name="Wang G.-L."/>
        </authorList>
    </citation>
    <scope>NUCLEOTIDE SEQUENCE</scope>
    <source>
        <strain evidence="10">AG1-IA WGL</strain>
    </source>
</reference>
<feature type="region of interest" description="Disordered" evidence="8">
    <location>
        <begin position="94"/>
        <end position="121"/>
    </location>
</feature>
<dbReference type="GO" id="GO:0022857">
    <property type="term" value="F:transmembrane transporter activity"/>
    <property type="evidence" value="ECO:0007669"/>
    <property type="project" value="InterPro"/>
</dbReference>
<dbReference type="InterPro" id="IPR036259">
    <property type="entry name" value="MFS_trans_sf"/>
</dbReference>
<dbReference type="SUPFAM" id="SSF103473">
    <property type="entry name" value="MFS general substrate transporter"/>
    <property type="match status" value="1"/>
</dbReference>
<evidence type="ECO:0000256" key="2">
    <source>
        <dbReference type="ARBA" id="ARBA00004496"/>
    </source>
</evidence>
<sequence>MASTSAELPESRDLGEWHRLEDGDDNERQGLTGQGRWKGKSKELDYSDPGLTSIDEERAQVSGASESYPPLSEDAAEERAVMENLKRWENAERLRRKAARDSKTYSTSSAPNPLTELTRRASQVLFRRSTESARGSVTILRTDSPTVLDDLEQQRGSAQLARTDTDNTTRNPFRDSAGVTSEVALVSPATADPFKPNGSPKERPRSDSTSTITGGITPVQPVPKRPTLETFDSSFLGSQNRGHAPTPAPIDLPTTPAPQHAYEGGGAVPARMSGPEGMRIRRTATHVQEEEEDLEREKRDGRWWTDWLCGLKERRDPGGQVWRSHEPIRVRLTKMDYDPHSLAKTSALDDDHGHKSALSCPVHVATYAKGEAKYVLTGGQDRTIRLWNPESGSEIKKYEGHGYEVLSISVAHDNARFASGGGDRSVYLWSVTAGVTERRMPGHLGKINAVAFNADASVLASGSYDSSVRLWDLKAQSRTPIQVLGEAKDSITCLHVGAAEIITGSVDGHVRTYDMRMGELKSDFIGPPISSISPSVDNQTLLVCTLDSKLRLMDRANGQMLNTFSGHVSNDYRTHACFGHGEGSVLCGDEQGKIWEWDLLDAKAVEPDPTKVHDKVITWVEHHPLESGEMFDIYSFEPMITSIPLEIIASRQSDEGLPRSSSRLSGTAPSVQHVPISTQQQASSPMPAQSFPRHGSITNEQMTTAGVASEDGVENEETSNSMAESSNIPPADRGLQASLYLIGAFVVETLVWGFPNSFGVFLGYYSKMYQGEKGAELLLPLAGPIIYPIVARYPSQRRTSMWVGNSICFGSLFGASFVKKPWQIVLLQGGGYGLGGSLLYAPTVSYMSEWFYVRRGLANGVMNAGTAVGGLILPLVLPSIIRPYGTSSTLRYLSIVVFALLSAVLPFIRPRLPEDRVRRIAMTSRTKWFTNRSFWLLLCVTALQGFAYFLPIVYLPTFAQDMMLSDSQASLTLALLNGSSLISRIALGHLSDILNPWVLATSTLAATSAATCVLWGALVTTIGTLSAYSILFGALAGGFSSLWTGFVRPIARDDTTAATSMLGMLMLSRGLGNVLSTPISSVLINASMRDYAHSGLQNGSRWASLIIYIGTVFAGATSIGLFGWLRDRNTRSFLAH</sequence>
<feature type="region of interest" description="Disordered" evidence="8">
    <location>
        <begin position="652"/>
        <end position="729"/>
    </location>
</feature>
<accession>A0A8H7HTC3</accession>
<feature type="repeat" description="WD" evidence="7">
    <location>
        <begin position="398"/>
        <end position="439"/>
    </location>
</feature>
<dbReference type="Pfam" id="PF07690">
    <property type="entry name" value="MFS_1"/>
    <property type="match status" value="1"/>
</dbReference>
<feature type="transmembrane region" description="Helical" evidence="9">
    <location>
        <begin position="739"/>
        <end position="765"/>
    </location>
</feature>
<dbReference type="EMBL" id="JACYCD010000052">
    <property type="protein sequence ID" value="KAF8706105.1"/>
    <property type="molecule type" value="Genomic_DNA"/>
</dbReference>
<evidence type="ECO:0000256" key="4">
    <source>
        <dbReference type="ARBA" id="ARBA00022574"/>
    </source>
</evidence>
<comment type="caution">
    <text evidence="10">The sequence shown here is derived from an EMBL/GenBank/DDBJ whole genome shotgun (WGS) entry which is preliminary data.</text>
</comment>
<protein>
    <submittedName>
        <fullName evidence="10">MFS general substrate transporter</fullName>
    </submittedName>
</protein>
<dbReference type="InterPro" id="IPR051980">
    <property type="entry name" value="WD_repeat_MORG1"/>
</dbReference>
<evidence type="ECO:0000256" key="8">
    <source>
        <dbReference type="SAM" id="MobiDB-lite"/>
    </source>
</evidence>
<feature type="compositionally biased region" description="Polar residues" evidence="8">
    <location>
        <begin position="230"/>
        <end position="241"/>
    </location>
</feature>
<dbReference type="GO" id="GO:0016020">
    <property type="term" value="C:membrane"/>
    <property type="evidence" value="ECO:0007669"/>
    <property type="project" value="UniProtKB-SubCell"/>
</dbReference>
<feature type="compositionally biased region" description="Polar residues" evidence="8">
    <location>
        <begin position="154"/>
        <end position="171"/>
    </location>
</feature>
<dbReference type="GO" id="GO:0071013">
    <property type="term" value="C:catalytic step 2 spliceosome"/>
    <property type="evidence" value="ECO:0007669"/>
    <property type="project" value="TreeGrafter"/>
</dbReference>
<feature type="compositionally biased region" description="Polar residues" evidence="8">
    <location>
        <begin position="718"/>
        <end position="728"/>
    </location>
</feature>
<dbReference type="AlphaFoldDB" id="A0A8H7HTC3"/>
<dbReference type="PRINTS" id="PR00320">
    <property type="entry name" value="GPROTEINBRPT"/>
</dbReference>
<dbReference type="Gene3D" id="2.130.10.10">
    <property type="entry name" value="YVTN repeat-like/Quinoprotein amine dehydrogenase"/>
    <property type="match status" value="1"/>
</dbReference>
<dbReference type="Gene3D" id="1.20.1250.20">
    <property type="entry name" value="MFS general substrate transporter like domains"/>
    <property type="match status" value="2"/>
</dbReference>
<evidence type="ECO:0000256" key="7">
    <source>
        <dbReference type="PROSITE-ProRule" id="PRU00221"/>
    </source>
</evidence>
<feature type="transmembrane region" description="Helical" evidence="9">
    <location>
        <begin position="1066"/>
        <end position="1085"/>
    </location>
</feature>
<dbReference type="OrthoDB" id="3358973at2759"/>
<evidence type="ECO:0000256" key="3">
    <source>
        <dbReference type="ARBA" id="ARBA00022490"/>
    </source>
</evidence>
<keyword evidence="9" id="KW-0472">Membrane</keyword>
<feature type="transmembrane region" description="Helical" evidence="9">
    <location>
        <begin position="857"/>
        <end position="877"/>
    </location>
</feature>
<dbReference type="GO" id="GO:0000398">
    <property type="term" value="P:mRNA splicing, via spliceosome"/>
    <property type="evidence" value="ECO:0007669"/>
    <property type="project" value="TreeGrafter"/>
</dbReference>
<feature type="transmembrane region" description="Helical" evidence="9">
    <location>
        <begin position="801"/>
        <end position="818"/>
    </location>
</feature>